<sequence>MTKKAIILGIIISLVLYINAYGFAADDSQPAIVLDGAKIEAAAYICGGNVYLPLRAVGEALGYEIQ</sequence>
<dbReference type="RefSeq" id="WP_277443680.1">
    <property type="nucleotide sequence ID" value="NZ_JAKOAV010000013.1"/>
</dbReference>
<proteinExistence type="predicted"/>
<organism evidence="1 2">
    <name type="scientific">Pelotomaculum isophthalicicum JI</name>
    <dbReference type="NCBI Taxonomy" id="947010"/>
    <lineage>
        <taxon>Bacteria</taxon>
        <taxon>Bacillati</taxon>
        <taxon>Bacillota</taxon>
        <taxon>Clostridia</taxon>
        <taxon>Eubacteriales</taxon>
        <taxon>Desulfotomaculaceae</taxon>
        <taxon>Pelotomaculum</taxon>
    </lineage>
</organism>
<keyword evidence="2" id="KW-1185">Reference proteome</keyword>
<reference evidence="1" key="1">
    <citation type="submission" date="2022-02" db="EMBL/GenBank/DDBJ databases">
        <authorList>
            <person name="Leng L."/>
        </authorList>
    </citation>
    <scope>NUCLEOTIDE SEQUENCE</scope>
    <source>
        <strain evidence="1">JI</strain>
    </source>
</reference>
<gene>
    <name evidence="1" type="ORF">L7E55_08315</name>
</gene>
<dbReference type="AlphaFoldDB" id="A0A9X4GZ43"/>
<name>A0A9X4GZ43_9FIRM</name>
<evidence type="ECO:0000313" key="1">
    <source>
        <dbReference type="EMBL" id="MDF9408360.1"/>
    </source>
</evidence>
<evidence type="ECO:0000313" key="2">
    <source>
        <dbReference type="Proteomes" id="UP001154312"/>
    </source>
</evidence>
<dbReference type="EMBL" id="JAKOAV010000013">
    <property type="protein sequence ID" value="MDF9408360.1"/>
    <property type="molecule type" value="Genomic_DNA"/>
</dbReference>
<accession>A0A9X4GZ43</accession>
<comment type="caution">
    <text evidence="1">The sequence shown here is derived from an EMBL/GenBank/DDBJ whole genome shotgun (WGS) entry which is preliminary data.</text>
</comment>
<protein>
    <submittedName>
        <fullName evidence="1">Copper amine oxidase N-terminal domain-containing protein</fullName>
    </submittedName>
</protein>
<dbReference type="Proteomes" id="UP001154312">
    <property type="component" value="Unassembled WGS sequence"/>
</dbReference>